<dbReference type="SUPFAM" id="SSF54523">
    <property type="entry name" value="Pili subunits"/>
    <property type="match status" value="1"/>
</dbReference>
<keyword evidence="5 13" id="KW-0812">Transmembrane</keyword>
<evidence type="ECO:0000256" key="8">
    <source>
        <dbReference type="ARBA" id="ARBA00022833"/>
    </source>
</evidence>
<dbReference type="InterPro" id="IPR001082">
    <property type="entry name" value="Pilin"/>
</dbReference>
<feature type="domain" description="Peptidase M48" evidence="14">
    <location>
        <begin position="68"/>
        <end position="150"/>
    </location>
</feature>
<evidence type="ECO:0000256" key="6">
    <source>
        <dbReference type="ARBA" id="ARBA00022723"/>
    </source>
</evidence>
<dbReference type="RefSeq" id="WP_251779531.1">
    <property type="nucleotide sequence ID" value="NZ_JAMKFE010000009.1"/>
</dbReference>
<keyword evidence="7 12" id="KW-0378">Hydrolase</keyword>
<evidence type="ECO:0000256" key="10">
    <source>
        <dbReference type="ARBA" id="ARBA00023049"/>
    </source>
</evidence>
<dbReference type="InterPro" id="IPR050083">
    <property type="entry name" value="HtpX_protease"/>
</dbReference>
<keyword evidence="16" id="KW-1185">Reference proteome</keyword>
<keyword evidence="4 12" id="KW-0645">Protease</keyword>
<name>A0ABT0YQR1_9BURK</name>
<dbReference type="PANTHER" id="PTHR43221:SF1">
    <property type="entry name" value="PROTEASE HTPX"/>
    <property type="match status" value="1"/>
</dbReference>
<evidence type="ECO:0000256" key="12">
    <source>
        <dbReference type="RuleBase" id="RU003983"/>
    </source>
</evidence>
<organism evidence="15 16">
    <name type="scientific">Caldimonas mangrovi</name>
    <dbReference type="NCBI Taxonomy" id="2944811"/>
    <lineage>
        <taxon>Bacteria</taxon>
        <taxon>Pseudomonadati</taxon>
        <taxon>Pseudomonadota</taxon>
        <taxon>Betaproteobacteria</taxon>
        <taxon>Burkholderiales</taxon>
        <taxon>Sphaerotilaceae</taxon>
        <taxon>Caldimonas</taxon>
    </lineage>
</organism>
<evidence type="ECO:0000256" key="9">
    <source>
        <dbReference type="ARBA" id="ARBA00022989"/>
    </source>
</evidence>
<keyword evidence="10 12" id="KW-0482">Metalloprotease</keyword>
<feature type="transmembrane region" description="Helical" evidence="13">
    <location>
        <begin position="273"/>
        <end position="294"/>
    </location>
</feature>
<evidence type="ECO:0000256" key="4">
    <source>
        <dbReference type="ARBA" id="ARBA00022670"/>
    </source>
</evidence>
<sequence length="401" mass="43860">MNPSLVYKHEGKLSTICLVLSLIVWLALVVGTLGIALIYLLFGFLGYLFVHSAFISYLKGTGVKLTPEQFPDLHQRFVECCRKLGVEQPPEAYVLHGDGMFNAFATRFLGRHFVILLSDVVDAFEHQPEALDFYIGHELGHIRRGHLTGMIWRAPASVLPLLGAAYSRAREYTCDLHGLACCPQPEHAARALAAISAGGKRWADVNLRQLANQSQQSGGFWMSFHELTGDYPWLVKRLARVIDGDNAQFPRRHGFAWFLACFTPRVGGRGSGAVGLVLMVAIVGILAAVAIPAYHDYQQRAQVAIAYQYGAQAAALVEGYYRQNEEVPETLEQAGFTEGALPPGVTGIEYTADGAVITLVLADDHRLALVPSSQDDGSIRWACESDDIPGKHLPKACSEGQ</sequence>
<evidence type="ECO:0000256" key="7">
    <source>
        <dbReference type="ARBA" id="ARBA00022801"/>
    </source>
</evidence>
<feature type="transmembrane region" description="Helical" evidence="13">
    <location>
        <begin position="12"/>
        <end position="30"/>
    </location>
</feature>
<evidence type="ECO:0000256" key="13">
    <source>
        <dbReference type="SAM" id="Phobius"/>
    </source>
</evidence>
<feature type="transmembrane region" description="Helical" evidence="13">
    <location>
        <begin position="36"/>
        <end position="58"/>
    </location>
</feature>
<evidence type="ECO:0000259" key="14">
    <source>
        <dbReference type="Pfam" id="PF01435"/>
    </source>
</evidence>
<protein>
    <submittedName>
        <fullName evidence="15">M48 family metalloprotease</fullName>
        <ecNumber evidence="15">3.4.24.-</ecNumber>
    </submittedName>
</protein>
<evidence type="ECO:0000256" key="1">
    <source>
        <dbReference type="ARBA" id="ARBA00004651"/>
    </source>
</evidence>
<dbReference type="Pfam" id="PF01435">
    <property type="entry name" value="Peptidase_M48"/>
    <property type="match status" value="1"/>
</dbReference>
<dbReference type="EC" id="3.4.24.-" evidence="15"/>
<dbReference type="Gene3D" id="3.30.700.10">
    <property type="entry name" value="Glycoprotein, Type 4 Pilin"/>
    <property type="match status" value="1"/>
</dbReference>
<dbReference type="InterPro" id="IPR001915">
    <property type="entry name" value="Peptidase_M48"/>
</dbReference>
<dbReference type="Proteomes" id="UP001165541">
    <property type="component" value="Unassembled WGS sequence"/>
</dbReference>
<comment type="subcellular location">
    <subcellularLocation>
        <location evidence="1">Cell membrane</location>
        <topology evidence="1">Multi-pass membrane protein</topology>
    </subcellularLocation>
</comment>
<evidence type="ECO:0000256" key="2">
    <source>
        <dbReference type="ARBA" id="ARBA00005233"/>
    </source>
</evidence>
<keyword evidence="3" id="KW-1003">Cell membrane</keyword>
<dbReference type="Gene3D" id="3.30.2010.10">
    <property type="entry name" value="Metalloproteases ('zincins'), catalytic domain"/>
    <property type="match status" value="1"/>
</dbReference>
<keyword evidence="6" id="KW-0479">Metal-binding</keyword>
<evidence type="ECO:0000313" key="16">
    <source>
        <dbReference type="Proteomes" id="UP001165541"/>
    </source>
</evidence>
<comment type="similarity">
    <text evidence="2">Belongs to the N-Me-Phe pilin family.</text>
</comment>
<dbReference type="PANTHER" id="PTHR43221">
    <property type="entry name" value="PROTEASE HTPX"/>
    <property type="match status" value="1"/>
</dbReference>
<gene>
    <name evidence="15" type="ORF">M8A51_16215</name>
</gene>
<evidence type="ECO:0000256" key="5">
    <source>
        <dbReference type="ARBA" id="ARBA00022692"/>
    </source>
</evidence>
<evidence type="ECO:0000256" key="11">
    <source>
        <dbReference type="ARBA" id="ARBA00023136"/>
    </source>
</evidence>
<dbReference type="GO" id="GO:0008237">
    <property type="term" value="F:metallopeptidase activity"/>
    <property type="evidence" value="ECO:0007669"/>
    <property type="project" value="UniProtKB-KW"/>
</dbReference>
<keyword evidence="8 12" id="KW-0862">Zinc</keyword>
<accession>A0ABT0YQR1</accession>
<dbReference type="Pfam" id="PF00114">
    <property type="entry name" value="Pilin"/>
    <property type="match status" value="1"/>
</dbReference>
<comment type="cofactor">
    <cofactor evidence="12">
        <name>Zn(2+)</name>
        <dbReference type="ChEBI" id="CHEBI:29105"/>
    </cofactor>
    <text evidence="12">Binds 1 zinc ion per subunit.</text>
</comment>
<dbReference type="CDD" id="cd07325">
    <property type="entry name" value="M48_Ste24p_like"/>
    <property type="match status" value="1"/>
</dbReference>
<comment type="caution">
    <text evidence="15">The sequence shown here is derived from an EMBL/GenBank/DDBJ whole genome shotgun (WGS) entry which is preliminary data.</text>
</comment>
<keyword evidence="11 13" id="KW-0472">Membrane</keyword>
<dbReference type="EMBL" id="JAMKFE010000009">
    <property type="protein sequence ID" value="MCM5681071.1"/>
    <property type="molecule type" value="Genomic_DNA"/>
</dbReference>
<comment type="similarity">
    <text evidence="12">Belongs to the peptidase M48 family.</text>
</comment>
<reference evidence="15" key="1">
    <citation type="submission" date="2022-05" db="EMBL/GenBank/DDBJ databases">
        <title>Schlegelella sp. nov., isolated from mangrove soil.</title>
        <authorList>
            <person name="Liu Y."/>
            <person name="Ge X."/>
            <person name="Liu W."/>
        </authorList>
    </citation>
    <scope>NUCLEOTIDE SEQUENCE</scope>
    <source>
        <strain evidence="15">S2-27</strain>
    </source>
</reference>
<proteinExistence type="inferred from homology"/>
<dbReference type="InterPro" id="IPR045584">
    <property type="entry name" value="Pilin-like"/>
</dbReference>
<evidence type="ECO:0000256" key="3">
    <source>
        <dbReference type="ARBA" id="ARBA00022475"/>
    </source>
</evidence>
<keyword evidence="9 13" id="KW-1133">Transmembrane helix</keyword>
<evidence type="ECO:0000313" key="15">
    <source>
        <dbReference type="EMBL" id="MCM5681071.1"/>
    </source>
</evidence>